<dbReference type="Pfam" id="PF13302">
    <property type="entry name" value="Acetyltransf_3"/>
    <property type="match status" value="1"/>
</dbReference>
<protein>
    <submittedName>
        <fullName evidence="2">GNAT family N-acetyltransferase</fullName>
    </submittedName>
</protein>
<name>A0ABS0LNS7_9LACT</name>
<feature type="domain" description="N-acetyltransferase" evidence="1">
    <location>
        <begin position="18"/>
        <end position="172"/>
    </location>
</feature>
<organism evidence="2 3">
    <name type="scientific">Facklamia lactis</name>
    <dbReference type="NCBI Taxonomy" id="2749967"/>
    <lineage>
        <taxon>Bacteria</taxon>
        <taxon>Bacillati</taxon>
        <taxon>Bacillota</taxon>
        <taxon>Bacilli</taxon>
        <taxon>Lactobacillales</taxon>
        <taxon>Aerococcaceae</taxon>
        <taxon>Facklamia</taxon>
    </lineage>
</organism>
<reference evidence="2 3" key="1">
    <citation type="submission" date="2020-07" db="EMBL/GenBank/DDBJ databases">
        <title>Facklamia lactis sp. nov., isolated from raw milk.</title>
        <authorList>
            <person name="Doll E.V."/>
            <person name="Huptas C."/>
            <person name="Staib L."/>
            <person name="Wenning M."/>
            <person name="Scherer S."/>
        </authorList>
    </citation>
    <scope>NUCLEOTIDE SEQUENCE [LARGE SCALE GENOMIC DNA]</scope>
    <source>
        <strain evidence="2 3">DSM 111018</strain>
    </source>
</reference>
<dbReference type="InterPro" id="IPR000182">
    <property type="entry name" value="GNAT_dom"/>
</dbReference>
<keyword evidence="3" id="KW-1185">Reference proteome</keyword>
<dbReference type="RefSeq" id="WP_197114455.1">
    <property type="nucleotide sequence ID" value="NZ_JACBXQ010000001.1"/>
</dbReference>
<dbReference type="Gene3D" id="3.40.630.30">
    <property type="match status" value="1"/>
</dbReference>
<evidence type="ECO:0000313" key="3">
    <source>
        <dbReference type="Proteomes" id="UP000721415"/>
    </source>
</evidence>
<evidence type="ECO:0000259" key="1">
    <source>
        <dbReference type="PROSITE" id="PS51186"/>
    </source>
</evidence>
<comment type="caution">
    <text evidence="2">The sequence shown here is derived from an EMBL/GenBank/DDBJ whole genome shotgun (WGS) entry which is preliminary data.</text>
</comment>
<dbReference type="Proteomes" id="UP000721415">
    <property type="component" value="Unassembled WGS sequence"/>
</dbReference>
<evidence type="ECO:0000313" key="2">
    <source>
        <dbReference type="EMBL" id="MBG9985810.1"/>
    </source>
</evidence>
<dbReference type="InterPro" id="IPR016181">
    <property type="entry name" value="Acyl_CoA_acyltransferase"/>
</dbReference>
<accession>A0ABS0LNS7</accession>
<dbReference type="PANTHER" id="PTHR43415">
    <property type="entry name" value="SPERMIDINE N(1)-ACETYLTRANSFERASE"/>
    <property type="match status" value="1"/>
</dbReference>
<dbReference type="PROSITE" id="PS51186">
    <property type="entry name" value="GNAT"/>
    <property type="match status" value="1"/>
</dbReference>
<dbReference type="SUPFAM" id="SSF55729">
    <property type="entry name" value="Acyl-CoA N-acyltransferases (Nat)"/>
    <property type="match status" value="1"/>
</dbReference>
<dbReference type="PANTHER" id="PTHR43415:SF4">
    <property type="entry name" value="N-ACETYLTRANSFERASE DOMAIN-CONTAINING PROTEIN"/>
    <property type="match status" value="1"/>
</dbReference>
<dbReference type="EMBL" id="JACBXQ010000001">
    <property type="protein sequence ID" value="MBG9985810.1"/>
    <property type="molecule type" value="Genomic_DNA"/>
</dbReference>
<sequence length="199" mass="23843">MNNTQVELVKFNDDLLAEIWKQGFSEEKPEWKNWDGPYFENDYRSYDSIDQFIQSDKYSFFMDDQRRCILFNGDPVGMVGRYWKDENTRWLEIGITIYNPRFWSGGIGSLALKLWISEIFNHLSELEHIGLTTWSGNQRMMRAAEKLGMKKEAHVRKVRFWKNHYFDSLSYGILREEWEAELLKDSEIMPRETEITDLN</sequence>
<gene>
    <name evidence="2" type="ORF">HZY91_02755</name>
</gene>
<proteinExistence type="predicted"/>